<keyword evidence="1" id="KW-0614">Plasmid</keyword>
<reference evidence="1" key="1">
    <citation type="submission" date="2022-09" db="EMBL/GenBank/DDBJ databases">
        <title>Interaction between co-microsymbionts with complementary sets of symbiotic genes in legume-rhizobium systems.</title>
        <authorList>
            <person name="Safronova V."/>
            <person name="Sazanova A."/>
            <person name="Afonin A."/>
            <person name="Chirak E."/>
        </authorList>
    </citation>
    <scope>NUCLEOTIDE SEQUENCE</scope>
    <source>
        <strain evidence="1">A18/3m</strain>
    </source>
</reference>
<proteinExistence type="predicted"/>
<protein>
    <submittedName>
        <fullName evidence="1">HlyD family type I secretion periplasmic adaptor subunit</fullName>
    </submittedName>
</protein>
<evidence type="ECO:0000313" key="2">
    <source>
        <dbReference type="Proteomes" id="UP001061991"/>
    </source>
</evidence>
<sequence>MSNDKKNPAAASIRVHMIVGLCTSAILVFGAGGWAAIAQLSGAVMGTGTVMVDGNVKKVQHREGGIVGEILVRDGARVKAGDLLVRLDDTLTRANLAMVTKQIDQFTARRLRLVAEREESLQLSVSENTSGGLNQSEFEEYLRAEMALFTARKRTIDGQKEQLRQRISQIGQENEGLVARREGKNDEVALIERELEGVSSLYQKGLIPYPRMAELQRMKAQLAGERGQFVAEIARAANRITETELQILQLDQDRRAEVLTELRDTDSKLAELSEQRIAASDQLKRIDIRAPQDGLVHELALHTIGGVVAPGETVLQIVPDRDSLIVEARLKPADIDQVHVGQRAELRFSAFNQRTTPEIAGYVKTVAADLLHNAQTGESWYFARIEIPQDELDRLENLVLVPGMPVETFIQTGDRTALSFLAKPLFDQLARALREE</sequence>
<name>A0ACD4CX43_9HYPH</name>
<accession>A0ACD4CX43</accession>
<dbReference type="Proteomes" id="UP001061991">
    <property type="component" value="Plasmid p_unnamed2"/>
</dbReference>
<gene>
    <name evidence="1" type="ORF">N8E88_04595</name>
</gene>
<dbReference type="EMBL" id="CP104971">
    <property type="protein sequence ID" value="UXN58109.1"/>
    <property type="molecule type" value="Genomic_DNA"/>
</dbReference>
<keyword evidence="2" id="KW-1185">Reference proteome</keyword>
<geneLocation type="plasmid" evidence="1 2">
    <name>p_unnamed2</name>
</geneLocation>
<organism evidence="1 2">
    <name type="scientific">Phyllobacterium zundukense</name>
    <dbReference type="NCBI Taxonomy" id="1867719"/>
    <lineage>
        <taxon>Bacteria</taxon>
        <taxon>Pseudomonadati</taxon>
        <taxon>Pseudomonadota</taxon>
        <taxon>Alphaproteobacteria</taxon>
        <taxon>Hyphomicrobiales</taxon>
        <taxon>Phyllobacteriaceae</taxon>
        <taxon>Phyllobacterium</taxon>
    </lineage>
</organism>
<evidence type="ECO:0000313" key="1">
    <source>
        <dbReference type="EMBL" id="UXN58109.1"/>
    </source>
</evidence>